<dbReference type="GO" id="GO:0000978">
    <property type="term" value="F:RNA polymerase II cis-regulatory region sequence-specific DNA binding"/>
    <property type="evidence" value="ECO:0007669"/>
    <property type="project" value="TreeGrafter"/>
</dbReference>
<dbReference type="AlphaFoldDB" id="A0AAV9FF44"/>
<comment type="similarity">
    <text evidence="9">Belongs to the HSF family.</text>
</comment>
<keyword evidence="6" id="KW-0238">DNA-binding</keyword>
<evidence type="ECO:0000256" key="6">
    <source>
        <dbReference type="ARBA" id="ARBA00023125"/>
    </source>
</evidence>
<evidence type="ECO:0000313" key="13">
    <source>
        <dbReference type="Proteomes" id="UP001180020"/>
    </source>
</evidence>
<keyword evidence="4" id="KW-0805">Transcription regulation</keyword>
<dbReference type="SMART" id="SM00415">
    <property type="entry name" value="HSF"/>
    <property type="match status" value="1"/>
</dbReference>
<gene>
    <name evidence="12" type="primary">HSFA3</name>
    <name evidence="12" type="ORF">QJS10_CPA02g00654</name>
</gene>
<dbReference type="PROSITE" id="PS00434">
    <property type="entry name" value="HSF_DOMAIN"/>
    <property type="match status" value="1"/>
</dbReference>
<comment type="subcellular location">
    <subcellularLocation>
        <location evidence="1">Nucleus</location>
    </subcellularLocation>
</comment>
<accession>A0AAV9FF44</accession>
<sequence length="448" mass="49899">MPIHPRLPLMSLKPPSMDPSQDLAILDVLSDEPVPIELPKSSHGESSDLYVGGDSSPRPLEVLKGIPIPPFLSKLYDIVGDSSVDRVVSWGQSGESFVVWDPIEFSKAVLPRHFKHGNFSSFVRQLNTYGFRKIDADRWEFANEDFLRGKKNLLKNIHRRRSSQIQPMTTNVSLPTNSGGKLRLEGEIEDLRREKTFLIEELIKLNKEHLESVQLVDSLNRRMQSAEQRQKQTVIFMAKLLQNTAFLSHLRQQKGQWEIAPPQPKRRFSKHKRVDQGDSIASLEGQIVKYDVETSDSSTSLVLSEVESDMSELELGLGLELAVQTQTEDIKAGPMFLGSEDALFTGKDVGASSNAENFVHFPDGLSSEKNVPDMMGFVAGEDYSSPIYDDNVWGNISQELDIASGSSALWDFGSPSAEEILKIDEWVGDGLQSKAESLADINASSEEP</sequence>
<dbReference type="GO" id="GO:0034605">
    <property type="term" value="P:cellular response to heat"/>
    <property type="evidence" value="ECO:0007669"/>
    <property type="project" value="TreeGrafter"/>
</dbReference>
<proteinExistence type="inferred from homology"/>
<dbReference type="InterPro" id="IPR000232">
    <property type="entry name" value="HSF_DNA-bd"/>
</dbReference>
<dbReference type="InterPro" id="IPR036388">
    <property type="entry name" value="WH-like_DNA-bd_sf"/>
</dbReference>
<evidence type="ECO:0000259" key="11">
    <source>
        <dbReference type="PROSITE" id="PS00434"/>
    </source>
</evidence>
<evidence type="ECO:0000256" key="8">
    <source>
        <dbReference type="ARBA" id="ARBA00023242"/>
    </source>
</evidence>
<keyword evidence="7" id="KW-0804">Transcription</keyword>
<evidence type="ECO:0000256" key="4">
    <source>
        <dbReference type="ARBA" id="ARBA00023015"/>
    </source>
</evidence>
<protein>
    <submittedName>
        <fullName evidence="12">Heat stress transcription factor A-3</fullName>
    </submittedName>
</protein>
<evidence type="ECO:0000256" key="3">
    <source>
        <dbReference type="ARBA" id="ARBA00022553"/>
    </source>
</evidence>
<evidence type="ECO:0000256" key="9">
    <source>
        <dbReference type="RuleBase" id="RU004020"/>
    </source>
</evidence>
<evidence type="ECO:0000256" key="5">
    <source>
        <dbReference type="ARBA" id="ARBA00023016"/>
    </source>
</evidence>
<dbReference type="Pfam" id="PF00447">
    <property type="entry name" value="HSF_DNA-bind"/>
    <property type="match status" value="1"/>
</dbReference>
<dbReference type="PRINTS" id="PR00056">
    <property type="entry name" value="HSFDOMAIN"/>
</dbReference>
<keyword evidence="5" id="KW-0346">Stress response</keyword>
<dbReference type="PANTHER" id="PTHR10015">
    <property type="entry name" value="HEAT SHOCK TRANSCRIPTION FACTOR"/>
    <property type="match status" value="1"/>
</dbReference>
<keyword evidence="8" id="KW-0539">Nucleus</keyword>
<dbReference type="GO" id="GO:0005634">
    <property type="term" value="C:nucleus"/>
    <property type="evidence" value="ECO:0007669"/>
    <property type="project" value="UniProtKB-SubCell"/>
</dbReference>
<dbReference type="EMBL" id="JAUJYO010000002">
    <property type="protein sequence ID" value="KAK1324047.1"/>
    <property type="molecule type" value="Genomic_DNA"/>
</dbReference>
<dbReference type="GO" id="GO:0003700">
    <property type="term" value="F:DNA-binding transcription factor activity"/>
    <property type="evidence" value="ECO:0007669"/>
    <property type="project" value="InterPro"/>
</dbReference>
<dbReference type="Gene3D" id="1.10.10.10">
    <property type="entry name" value="Winged helix-like DNA-binding domain superfamily/Winged helix DNA-binding domain"/>
    <property type="match status" value="1"/>
</dbReference>
<evidence type="ECO:0000256" key="2">
    <source>
        <dbReference type="ARBA" id="ARBA00011233"/>
    </source>
</evidence>
<reference evidence="12" key="2">
    <citation type="submission" date="2023-06" db="EMBL/GenBank/DDBJ databases">
        <authorList>
            <person name="Ma L."/>
            <person name="Liu K.-W."/>
            <person name="Li Z."/>
            <person name="Hsiao Y.-Y."/>
            <person name="Qi Y."/>
            <person name="Fu T."/>
            <person name="Tang G."/>
            <person name="Zhang D."/>
            <person name="Sun W.-H."/>
            <person name="Liu D.-K."/>
            <person name="Li Y."/>
            <person name="Chen G.-Z."/>
            <person name="Liu X.-D."/>
            <person name="Liao X.-Y."/>
            <person name="Jiang Y.-T."/>
            <person name="Yu X."/>
            <person name="Hao Y."/>
            <person name="Huang J."/>
            <person name="Zhao X.-W."/>
            <person name="Ke S."/>
            <person name="Chen Y.-Y."/>
            <person name="Wu W.-L."/>
            <person name="Hsu J.-L."/>
            <person name="Lin Y.-F."/>
            <person name="Huang M.-D."/>
            <person name="Li C.-Y."/>
            <person name="Huang L."/>
            <person name="Wang Z.-W."/>
            <person name="Zhao X."/>
            <person name="Zhong W.-Y."/>
            <person name="Peng D.-H."/>
            <person name="Ahmad S."/>
            <person name="Lan S."/>
            <person name="Zhang J.-S."/>
            <person name="Tsai W.-C."/>
            <person name="Van De Peer Y."/>
            <person name="Liu Z.-J."/>
        </authorList>
    </citation>
    <scope>NUCLEOTIDE SEQUENCE</scope>
    <source>
        <strain evidence="12">CP</strain>
        <tissue evidence="12">Leaves</tissue>
    </source>
</reference>
<reference evidence="12" key="1">
    <citation type="journal article" date="2023" name="Nat. Commun.">
        <title>Diploid and tetraploid genomes of Acorus and the evolution of monocots.</title>
        <authorList>
            <person name="Ma L."/>
            <person name="Liu K.W."/>
            <person name="Li Z."/>
            <person name="Hsiao Y.Y."/>
            <person name="Qi Y."/>
            <person name="Fu T."/>
            <person name="Tang G.D."/>
            <person name="Zhang D."/>
            <person name="Sun W.H."/>
            <person name="Liu D.K."/>
            <person name="Li Y."/>
            <person name="Chen G.Z."/>
            <person name="Liu X.D."/>
            <person name="Liao X.Y."/>
            <person name="Jiang Y.T."/>
            <person name="Yu X."/>
            <person name="Hao Y."/>
            <person name="Huang J."/>
            <person name="Zhao X.W."/>
            <person name="Ke S."/>
            <person name="Chen Y.Y."/>
            <person name="Wu W.L."/>
            <person name="Hsu J.L."/>
            <person name="Lin Y.F."/>
            <person name="Huang M.D."/>
            <person name="Li C.Y."/>
            <person name="Huang L."/>
            <person name="Wang Z.W."/>
            <person name="Zhao X."/>
            <person name="Zhong W.Y."/>
            <person name="Peng D.H."/>
            <person name="Ahmad S."/>
            <person name="Lan S."/>
            <person name="Zhang J.S."/>
            <person name="Tsai W.C."/>
            <person name="Van de Peer Y."/>
            <person name="Liu Z.J."/>
        </authorList>
    </citation>
    <scope>NUCLEOTIDE SEQUENCE</scope>
    <source>
        <strain evidence="12">CP</strain>
    </source>
</reference>
<evidence type="ECO:0000256" key="1">
    <source>
        <dbReference type="ARBA" id="ARBA00004123"/>
    </source>
</evidence>
<feature type="domain" description="HSF-type DNA-binding" evidence="11">
    <location>
        <begin position="110"/>
        <end position="134"/>
    </location>
</feature>
<comment type="subunit">
    <text evidence="2">Homotrimer.</text>
</comment>
<dbReference type="PANTHER" id="PTHR10015:SF337">
    <property type="entry name" value="HEAT STRESS TRANSCRIPTION FACTOR A-3"/>
    <property type="match status" value="1"/>
</dbReference>
<dbReference type="Proteomes" id="UP001180020">
    <property type="component" value="Unassembled WGS sequence"/>
</dbReference>
<evidence type="ECO:0000313" key="12">
    <source>
        <dbReference type="EMBL" id="KAK1324047.1"/>
    </source>
</evidence>
<name>A0AAV9FF44_ACOCL</name>
<dbReference type="SUPFAM" id="SSF46785">
    <property type="entry name" value="Winged helix' DNA-binding domain"/>
    <property type="match status" value="1"/>
</dbReference>
<comment type="caution">
    <text evidence="12">The sequence shown here is derived from an EMBL/GenBank/DDBJ whole genome shotgun (WGS) entry which is preliminary data.</text>
</comment>
<dbReference type="GO" id="GO:0006357">
    <property type="term" value="P:regulation of transcription by RNA polymerase II"/>
    <property type="evidence" value="ECO:0007669"/>
    <property type="project" value="TreeGrafter"/>
</dbReference>
<organism evidence="12 13">
    <name type="scientific">Acorus calamus</name>
    <name type="common">Sweet flag</name>
    <dbReference type="NCBI Taxonomy" id="4465"/>
    <lineage>
        <taxon>Eukaryota</taxon>
        <taxon>Viridiplantae</taxon>
        <taxon>Streptophyta</taxon>
        <taxon>Embryophyta</taxon>
        <taxon>Tracheophyta</taxon>
        <taxon>Spermatophyta</taxon>
        <taxon>Magnoliopsida</taxon>
        <taxon>Liliopsida</taxon>
        <taxon>Acoraceae</taxon>
        <taxon>Acorus</taxon>
    </lineage>
</organism>
<dbReference type="InterPro" id="IPR036390">
    <property type="entry name" value="WH_DNA-bd_sf"/>
</dbReference>
<keyword evidence="10" id="KW-0175">Coiled coil</keyword>
<evidence type="ECO:0000256" key="10">
    <source>
        <dbReference type="SAM" id="Coils"/>
    </source>
</evidence>
<keyword evidence="3" id="KW-0597">Phosphoprotein</keyword>
<keyword evidence="13" id="KW-1185">Reference proteome</keyword>
<dbReference type="FunFam" id="1.10.10.10:FF:000057">
    <property type="entry name" value="Heat shock transcription factor 1"/>
    <property type="match status" value="1"/>
</dbReference>
<evidence type="ECO:0000256" key="7">
    <source>
        <dbReference type="ARBA" id="ARBA00023163"/>
    </source>
</evidence>
<feature type="coiled-coil region" evidence="10">
    <location>
        <begin position="181"/>
        <end position="208"/>
    </location>
</feature>